<sequence length="393" mass="43169">MPRKRILIACAYFDWASNYQEIGLARALSAVADVHVYAGNRVNPIFTDAHLERLGVKRTYETGTSVQEGITITRFKINDVRSMSVSGAYRKSVSRERFDLVIQVMPGHILSALASRPAGDAPRAVLYGDNEAMYANLSPFLQSAKRAVFALTKGFVYQYCNSGATSAYGYTPQTLERIRPFLAGAPVGLLPLSFDPRTFFFSETIRRAERARLGIRNDEILIMTAGKAYPTKRLDLLVKAFDQLSPDAAKLKLLIAGVDAAPESKPILSAISESPYRDRIISLPIQPADALNSLFNAADLGCWPLMPAVTIQQSMGTGLPVVIPDNNIVNHLVREEGAGLLYDSVNDQPRSLAIALKSSLALVGDTLERRNLAKRNEWLSSNRIADELLQLAN</sequence>
<gene>
    <name evidence="3" type="ORF">QYF62_15750</name>
</gene>
<dbReference type="EC" id="2.4.-.-" evidence="3"/>
<evidence type="ECO:0000256" key="1">
    <source>
        <dbReference type="ARBA" id="ARBA00022679"/>
    </source>
</evidence>
<reference evidence="3 4" key="1">
    <citation type="submission" date="2023-07" db="EMBL/GenBank/DDBJ databases">
        <title>Strategy for survival of the halotoleranting strain Dietzia MX2 from the Yakshinskoe mineral salts deposit.</title>
        <authorList>
            <person name="Kharitonova M.A."/>
            <person name="Kupriyanova-Ashina F.G."/>
            <person name="Shakirov T.R."/>
            <person name="Vafina M.S."/>
            <person name="Ilinskaya O.N."/>
        </authorList>
    </citation>
    <scope>NUCLEOTIDE SEQUENCE [LARGE SCALE GENOMIC DNA]</scope>
    <source>
        <strain evidence="3 4">MX2</strain>
    </source>
</reference>
<dbReference type="EMBL" id="JAUHTB010000025">
    <property type="protein sequence ID" value="MDN4507497.1"/>
    <property type="molecule type" value="Genomic_DNA"/>
</dbReference>
<dbReference type="RefSeq" id="WP_301163087.1">
    <property type="nucleotide sequence ID" value="NZ_JAUHTB010000025.1"/>
</dbReference>
<dbReference type="Gene3D" id="3.40.50.2000">
    <property type="entry name" value="Glycogen Phosphorylase B"/>
    <property type="match status" value="1"/>
</dbReference>
<dbReference type="SUPFAM" id="SSF53756">
    <property type="entry name" value="UDP-Glycosyltransferase/glycogen phosphorylase"/>
    <property type="match status" value="1"/>
</dbReference>
<keyword evidence="3" id="KW-0328">Glycosyltransferase</keyword>
<keyword evidence="1 3" id="KW-0808">Transferase</keyword>
<dbReference type="Proteomes" id="UP001172702">
    <property type="component" value="Unassembled WGS sequence"/>
</dbReference>
<dbReference type="Pfam" id="PF00534">
    <property type="entry name" value="Glycos_transf_1"/>
    <property type="match status" value="1"/>
</dbReference>
<dbReference type="InterPro" id="IPR001296">
    <property type="entry name" value="Glyco_trans_1"/>
</dbReference>
<dbReference type="CDD" id="cd03801">
    <property type="entry name" value="GT4_PimA-like"/>
    <property type="match status" value="1"/>
</dbReference>
<feature type="domain" description="Glycosyl transferase family 1" evidence="2">
    <location>
        <begin position="206"/>
        <end position="353"/>
    </location>
</feature>
<proteinExistence type="predicted"/>
<dbReference type="GO" id="GO:0016757">
    <property type="term" value="F:glycosyltransferase activity"/>
    <property type="evidence" value="ECO:0007669"/>
    <property type="project" value="UniProtKB-KW"/>
</dbReference>
<name>A0ABT8H5J9_9ACTN</name>
<keyword evidence="4" id="KW-1185">Reference proteome</keyword>
<protein>
    <submittedName>
        <fullName evidence="3">Glycosyltransferase family 4 protein</fullName>
        <ecNumber evidence="3">2.4.-.-</ecNumber>
    </submittedName>
</protein>
<evidence type="ECO:0000313" key="4">
    <source>
        <dbReference type="Proteomes" id="UP001172702"/>
    </source>
</evidence>
<comment type="caution">
    <text evidence="3">The sequence shown here is derived from an EMBL/GenBank/DDBJ whole genome shotgun (WGS) entry which is preliminary data.</text>
</comment>
<organism evidence="3 4">
    <name type="scientific">Dietzia maris</name>
    <dbReference type="NCBI Taxonomy" id="37915"/>
    <lineage>
        <taxon>Bacteria</taxon>
        <taxon>Bacillati</taxon>
        <taxon>Actinomycetota</taxon>
        <taxon>Actinomycetes</taxon>
        <taxon>Mycobacteriales</taxon>
        <taxon>Dietziaceae</taxon>
        <taxon>Dietzia</taxon>
    </lineage>
</organism>
<evidence type="ECO:0000313" key="3">
    <source>
        <dbReference type="EMBL" id="MDN4507497.1"/>
    </source>
</evidence>
<evidence type="ECO:0000259" key="2">
    <source>
        <dbReference type="Pfam" id="PF00534"/>
    </source>
</evidence>
<accession>A0ABT8H5J9</accession>